<protein>
    <submittedName>
        <fullName evidence="2">Uncharacterized protein</fullName>
    </submittedName>
</protein>
<dbReference type="Proteomes" id="UP000269801">
    <property type="component" value="Unassembled WGS sequence"/>
</dbReference>
<accession>A0A3M5BEK1</accession>
<feature type="region of interest" description="Disordered" evidence="1">
    <location>
        <begin position="18"/>
        <end position="42"/>
    </location>
</feature>
<gene>
    <name evidence="2" type="ORF">ALP70_200122</name>
</gene>
<sequence length="73" mass="8049">MARIYIRNVRMCLENTRPSKAGSEDVETGHFRPSGSSRKTRFGNEIGANGLIVERPPYVTIAGQIIVMSELLG</sequence>
<reference evidence="2 3" key="1">
    <citation type="submission" date="2018-08" db="EMBL/GenBank/DDBJ databases">
        <title>Recombination of ecologically and evolutionarily significant loci maintains genetic cohesion in the Pseudomonas syringae species complex.</title>
        <authorList>
            <person name="Dillon M."/>
            <person name="Thakur S."/>
            <person name="Almeida R.N.D."/>
            <person name="Weir B.S."/>
            <person name="Guttman D.S."/>
        </authorList>
    </citation>
    <scope>NUCLEOTIDE SEQUENCE [LARGE SCALE GENOMIC DNA]</scope>
    <source>
        <strain evidence="2 3">ICMP 13685</strain>
    </source>
</reference>
<name>A0A3M5BEK1_PSESS</name>
<dbReference type="EMBL" id="RBSL01000346">
    <property type="protein sequence ID" value="RMS23058.1"/>
    <property type="molecule type" value="Genomic_DNA"/>
</dbReference>
<comment type="caution">
    <text evidence="2">The sequence shown here is derived from an EMBL/GenBank/DDBJ whole genome shotgun (WGS) entry which is preliminary data.</text>
</comment>
<evidence type="ECO:0000313" key="3">
    <source>
        <dbReference type="Proteomes" id="UP000269801"/>
    </source>
</evidence>
<organism evidence="2 3">
    <name type="scientific">Pseudomonas savastanoi</name>
    <name type="common">Pseudomonas syringae pv. savastanoi</name>
    <dbReference type="NCBI Taxonomy" id="29438"/>
    <lineage>
        <taxon>Bacteria</taxon>
        <taxon>Pseudomonadati</taxon>
        <taxon>Pseudomonadota</taxon>
        <taxon>Gammaproteobacteria</taxon>
        <taxon>Pseudomonadales</taxon>
        <taxon>Pseudomonadaceae</taxon>
        <taxon>Pseudomonas</taxon>
    </lineage>
</organism>
<dbReference type="AlphaFoldDB" id="A0A3M5BEK1"/>
<proteinExistence type="predicted"/>
<evidence type="ECO:0000256" key="1">
    <source>
        <dbReference type="SAM" id="MobiDB-lite"/>
    </source>
</evidence>
<evidence type="ECO:0000313" key="2">
    <source>
        <dbReference type="EMBL" id="RMS23058.1"/>
    </source>
</evidence>